<feature type="compositionally biased region" description="Basic and acidic residues" evidence="5">
    <location>
        <begin position="41"/>
        <end position="50"/>
    </location>
</feature>
<dbReference type="SUPFAM" id="SSF49899">
    <property type="entry name" value="Concanavalin A-like lectins/glucanases"/>
    <property type="match status" value="1"/>
</dbReference>
<evidence type="ECO:0000256" key="6">
    <source>
        <dbReference type="SAM" id="Phobius"/>
    </source>
</evidence>
<dbReference type="Pfam" id="PF08016">
    <property type="entry name" value="PKD_channel"/>
    <property type="match status" value="1"/>
</dbReference>
<reference evidence="8 9" key="1">
    <citation type="journal article" date="2015" name="Genome Biol. Evol.">
        <title>Comparative Genomics of a Bacterivorous Green Alga Reveals Evolutionary Causalities and Consequences of Phago-Mixotrophic Mode of Nutrition.</title>
        <authorList>
            <person name="Burns J.A."/>
            <person name="Paasch A."/>
            <person name="Narechania A."/>
            <person name="Kim E."/>
        </authorList>
    </citation>
    <scope>NUCLEOTIDE SEQUENCE [LARGE SCALE GENOMIC DNA]</scope>
    <source>
        <strain evidence="8 9">PLY_AMNH</strain>
    </source>
</reference>
<dbReference type="GO" id="GO:0050982">
    <property type="term" value="P:detection of mechanical stimulus"/>
    <property type="evidence" value="ECO:0007669"/>
    <property type="project" value="TreeGrafter"/>
</dbReference>
<dbReference type="Gene3D" id="1.10.287.70">
    <property type="match status" value="1"/>
</dbReference>
<dbReference type="Gene3D" id="2.60.120.200">
    <property type="match status" value="1"/>
</dbReference>
<feature type="compositionally biased region" description="Basic and acidic residues" evidence="5">
    <location>
        <begin position="1596"/>
        <end position="1615"/>
    </location>
</feature>
<feature type="region of interest" description="Disordered" evidence="5">
    <location>
        <begin position="1596"/>
        <end position="1621"/>
    </location>
</feature>
<evidence type="ECO:0000313" key="8">
    <source>
        <dbReference type="EMBL" id="KAK3283522.1"/>
    </source>
</evidence>
<dbReference type="InterPro" id="IPR013320">
    <property type="entry name" value="ConA-like_dom_sf"/>
</dbReference>
<feature type="transmembrane region" description="Helical" evidence="6">
    <location>
        <begin position="1236"/>
        <end position="1255"/>
    </location>
</feature>
<feature type="transmembrane region" description="Helical" evidence="6">
    <location>
        <begin position="1317"/>
        <end position="1337"/>
    </location>
</feature>
<evidence type="ECO:0000313" key="9">
    <source>
        <dbReference type="Proteomes" id="UP001190700"/>
    </source>
</evidence>
<evidence type="ECO:0000256" key="3">
    <source>
        <dbReference type="ARBA" id="ARBA00022989"/>
    </source>
</evidence>
<dbReference type="InterPro" id="IPR013122">
    <property type="entry name" value="PKD1_2_channel"/>
</dbReference>
<feature type="domain" description="Polycystin cation channel PKD1/PKD2" evidence="7">
    <location>
        <begin position="1317"/>
        <end position="1436"/>
    </location>
</feature>
<comment type="subcellular location">
    <subcellularLocation>
        <location evidence="1">Membrane</location>
        <topology evidence="1">Multi-pass membrane protein</topology>
    </subcellularLocation>
</comment>
<proteinExistence type="predicted"/>
<keyword evidence="2 6" id="KW-0812">Transmembrane</keyword>
<dbReference type="InterPro" id="IPR051223">
    <property type="entry name" value="Polycystin"/>
</dbReference>
<keyword evidence="4 6" id="KW-0472">Membrane</keyword>
<dbReference type="GO" id="GO:0016020">
    <property type="term" value="C:membrane"/>
    <property type="evidence" value="ECO:0007669"/>
    <property type="project" value="UniProtKB-SubCell"/>
</dbReference>
<keyword evidence="9" id="KW-1185">Reference proteome</keyword>
<accession>A0AAE0GSL8</accession>
<dbReference type="PANTHER" id="PTHR10877:SF197">
    <property type="entry name" value="POLYCYSTIC KIDNEY DISEASE PROTEIN 1-LIKE 2"/>
    <property type="match status" value="1"/>
</dbReference>
<dbReference type="Proteomes" id="UP001190700">
    <property type="component" value="Unassembled WGS sequence"/>
</dbReference>
<gene>
    <name evidence="8" type="ORF">CYMTET_8782</name>
</gene>
<sequence length="1635" mass="184992">MNFVVHEPENFEKPAAVSRMRSRSRSVSRSAETSSIFELTTKPEQEEREDKAARTIQQAARAWKLGRIIGKSFGRVPRLHRKNLEDRLAFEMSILTGSIRLLNLCIIYVLITATINLSDDVDVKRGIHQAIYQQFDIEAVKKLSSREDFESYVWQLAGKSKIFSAHSSRYFDANRGELELVHEFEYFKDPLRLGGTSVEFDADTLSYTLTAWVALTTEFDEGYLLRKQVGSSEATEEYSCWGWHLSALHGPAFHYGAHDFFPSDAYTSAYKMDGACPKQVYVELPDGGTRVPSSKVFLMTVVVTQSEFLFYQDTELLGRVPSPRPVTECLESNVSHGLLIGARGLSIGQLRFYPFELNRMELEEIYSEGSILSDIGRNVVMRQPLETPTEVSQFSLEYQLGQHTESISSMDKEMAEFTLLMVDTDQRLKEAHPELSDEDHSGGTSLPYGALPVDPKPVADPNLQGREYISLLPHSYILSAPSAPNETNRYFDPETMPSFNGTGATFALWYRHPHANSHIKSHDITVSKGGGYILTAQLATSAAEADPEAACWSVYLDAEKIRLEYGGRSDFVSIPHTVLSEQFALGHLAWRHLAWQYDAEDDHFRFYVDGELAFEEATAIPVSEVGCAVKGNGTVGSSDTAAAEVVYVAVGHQAPRWDEASASTAEIADLRMYCVTEAADVGGWVDTFGNGCAWYHHMAHTFPDLCLLPAAMEYCPVVCHAVQECFHVVEDSPVHRLWDRIRWVDVGHGVHDQGNLCLKDTLTKDQVLEQCRQAAAEDHTEDRERSAWHAYLTQAKEQGFSRLNVTDCEQLEIAIDPYCAFNASAVEHFAKDVAAHGGDYTIYFWARPVGETSFDHRGKFQPSITIYSDIAPVPSHPLIRVPQSKITTVAFSKCTPDSETCASDHIEPDILSHREWSFIALSLHTKNNHTETILMNNLDFEKYQDDDLLQFDSDTENNRTSRTFSYIEFNTEMLLSPVSMVPRAMKVQELQHMYYMQHNDIAIRMGPTRRNRERVEHTIHVDKKKYLQITALIAPALLFQTRSETAEECPYEFSNKWLDEQLEITVDQSCHAPHHCDEEVKEDPMELMRCRGGSSQAPFFGLGLTTLSEKIGVADFLNSITENVYLHRGDDMLATHDFIDSLTEVVTVEFAFYSPQYGISSLLSIHGTYTGSQEVTVISKLQHYEIIEGQSLIIYLLAQGTVLFFAGLLFCDNMLHFARIYKKCRRGKKVPSVQSLFIPLLDLTIISVLIYFLAIRTPSKINTKSKTEEIIGGLASIPWSDTSMQPHEKKDYYFEMLSDWLVIIEEEEEINTFCSELLIMLMLRIIVATACHPRLAILTGTILHALDDLFHTCILVAMLIFGFARVANWRFGHEREEFATFTTSMETLLEMALGNFVVGWSENQELAIFTVLFCIVMFILILNFILAIIVEAYMQVRRENDELVIEQNFFRDVHDSVVNHLAAIRYGWPWPSQLAGALAQQPAKLTIGFDGLMKLADEPEDDDVPVKTACFSRGSKGVFTFMHWYSQYQFLRPQEITLRPKEQKELIDGVEERIAKLLGLPCRSLTSYSHRNSNMSHTISDRMAMQSSALYTLQERMHGKETGSIDGRKRGEEGRYAPPAEVPLDESLRLSPVWV</sequence>
<comment type="caution">
    <text evidence="8">The sequence shown here is derived from an EMBL/GenBank/DDBJ whole genome shotgun (WGS) entry which is preliminary data.</text>
</comment>
<feature type="transmembrane region" description="Helical" evidence="6">
    <location>
        <begin position="1349"/>
        <end position="1367"/>
    </location>
</feature>
<evidence type="ECO:0000259" key="7">
    <source>
        <dbReference type="Pfam" id="PF08016"/>
    </source>
</evidence>
<evidence type="ECO:0000256" key="5">
    <source>
        <dbReference type="SAM" id="MobiDB-lite"/>
    </source>
</evidence>
<feature type="transmembrane region" description="Helical" evidence="6">
    <location>
        <begin position="1406"/>
        <end position="1430"/>
    </location>
</feature>
<feature type="transmembrane region" description="Helical" evidence="6">
    <location>
        <begin position="1192"/>
        <end position="1215"/>
    </location>
</feature>
<organism evidence="8 9">
    <name type="scientific">Cymbomonas tetramitiformis</name>
    <dbReference type="NCBI Taxonomy" id="36881"/>
    <lineage>
        <taxon>Eukaryota</taxon>
        <taxon>Viridiplantae</taxon>
        <taxon>Chlorophyta</taxon>
        <taxon>Pyramimonadophyceae</taxon>
        <taxon>Pyramimonadales</taxon>
        <taxon>Pyramimonadaceae</taxon>
        <taxon>Cymbomonas</taxon>
    </lineage>
</organism>
<dbReference type="PANTHER" id="PTHR10877">
    <property type="entry name" value="POLYCYSTIN FAMILY MEMBER"/>
    <property type="match status" value="1"/>
</dbReference>
<keyword evidence="3 6" id="KW-1133">Transmembrane helix</keyword>
<dbReference type="GO" id="GO:0005262">
    <property type="term" value="F:calcium channel activity"/>
    <property type="evidence" value="ECO:0007669"/>
    <property type="project" value="TreeGrafter"/>
</dbReference>
<feature type="region of interest" description="Disordered" evidence="5">
    <location>
        <begin position="14"/>
        <end position="50"/>
    </location>
</feature>
<protein>
    <recommendedName>
        <fullName evidence="7">Polycystin cation channel PKD1/PKD2 domain-containing protein</fullName>
    </recommendedName>
</protein>
<dbReference type="EMBL" id="LGRX02002733">
    <property type="protein sequence ID" value="KAK3283522.1"/>
    <property type="molecule type" value="Genomic_DNA"/>
</dbReference>
<evidence type="ECO:0000256" key="2">
    <source>
        <dbReference type="ARBA" id="ARBA00022692"/>
    </source>
</evidence>
<evidence type="ECO:0000256" key="4">
    <source>
        <dbReference type="ARBA" id="ARBA00023136"/>
    </source>
</evidence>
<evidence type="ECO:0000256" key="1">
    <source>
        <dbReference type="ARBA" id="ARBA00004141"/>
    </source>
</evidence>
<name>A0AAE0GSL8_9CHLO</name>